<dbReference type="EMBL" id="WKPJ01000004">
    <property type="protein sequence ID" value="MSA88561.1"/>
    <property type="molecule type" value="Genomic_DNA"/>
</dbReference>
<dbReference type="RefSeq" id="WP_020225137.1">
    <property type="nucleotide sequence ID" value="NZ_AP031450.1"/>
</dbReference>
<sequence length="121" mass="13798">MLSVEQCYAQLQGDYADIIRRMRTDERVEKFLAMLVRDNSFDQLKTALQQEDYETAFRAAHTLKGVLLNLSLTAQAEVISELTEVLRKQQADEKIGPLFEQASAAYAELMAGIRELLEKNE</sequence>
<evidence type="ECO:0000259" key="2">
    <source>
        <dbReference type="PROSITE" id="PS50894"/>
    </source>
</evidence>
<dbReference type="GO" id="GO:0000160">
    <property type="term" value="P:phosphorelay signal transduction system"/>
    <property type="evidence" value="ECO:0007669"/>
    <property type="project" value="InterPro"/>
</dbReference>
<dbReference type="Gene3D" id="1.20.120.160">
    <property type="entry name" value="HPT domain"/>
    <property type="match status" value="1"/>
</dbReference>
<dbReference type="InterPro" id="IPR036641">
    <property type="entry name" value="HPT_dom_sf"/>
</dbReference>
<evidence type="ECO:0000313" key="4">
    <source>
        <dbReference type="EMBL" id="MSC32108.1"/>
    </source>
</evidence>
<name>A0A6N7S3V4_9FIRM</name>
<evidence type="ECO:0000313" key="3">
    <source>
        <dbReference type="EMBL" id="MSA88561.1"/>
    </source>
</evidence>
<comment type="caution">
    <text evidence="3">The sequence shown here is derived from an EMBL/GenBank/DDBJ whole genome shotgun (WGS) entry which is preliminary data.</text>
</comment>
<dbReference type="Pfam" id="PF01627">
    <property type="entry name" value="Hpt"/>
    <property type="match status" value="1"/>
</dbReference>
<proteinExistence type="predicted"/>
<dbReference type="AlphaFoldDB" id="A0A6N7S3V4"/>
<evidence type="ECO:0000313" key="6">
    <source>
        <dbReference type="Proteomes" id="UP000480929"/>
    </source>
</evidence>
<gene>
    <name evidence="4" type="ORF">GKD88_03135</name>
    <name evidence="3" type="ORF">GKE08_04405</name>
</gene>
<feature type="domain" description="HPt" evidence="2">
    <location>
        <begin position="22"/>
        <end position="121"/>
    </location>
</feature>
<keyword evidence="6" id="KW-1185">Reference proteome</keyword>
<dbReference type="Proteomes" id="UP000480929">
    <property type="component" value="Unassembled WGS sequence"/>
</dbReference>
<organism evidence="3 5">
    <name type="scientific">Holdemania massiliensis</name>
    <dbReference type="NCBI Taxonomy" id="1468449"/>
    <lineage>
        <taxon>Bacteria</taxon>
        <taxon>Bacillati</taxon>
        <taxon>Bacillota</taxon>
        <taxon>Erysipelotrichia</taxon>
        <taxon>Erysipelotrichales</taxon>
        <taxon>Erysipelotrichaceae</taxon>
        <taxon>Holdemania</taxon>
    </lineage>
</organism>
<dbReference type="InterPro" id="IPR008207">
    <property type="entry name" value="Sig_transdc_His_kin_Hpt_dom"/>
</dbReference>
<feature type="modified residue" description="Phosphohistidine" evidence="1">
    <location>
        <position position="61"/>
    </location>
</feature>
<accession>A0A6N7S3V4</accession>
<dbReference type="PROSITE" id="PS50894">
    <property type="entry name" value="HPT"/>
    <property type="match status" value="1"/>
</dbReference>
<dbReference type="OrthoDB" id="1669200at2"/>
<dbReference type="EMBL" id="WKPI01000003">
    <property type="protein sequence ID" value="MSC32108.1"/>
    <property type="molecule type" value="Genomic_DNA"/>
</dbReference>
<evidence type="ECO:0000313" key="5">
    <source>
        <dbReference type="Proteomes" id="UP000433575"/>
    </source>
</evidence>
<dbReference type="SUPFAM" id="SSF47226">
    <property type="entry name" value="Histidine-containing phosphotransfer domain, HPT domain"/>
    <property type="match status" value="1"/>
</dbReference>
<evidence type="ECO:0000256" key="1">
    <source>
        <dbReference type="PROSITE-ProRule" id="PRU00110"/>
    </source>
</evidence>
<keyword evidence="1" id="KW-0597">Phosphoprotein</keyword>
<protein>
    <submittedName>
        <fullName evidence="3">Hpt domain-containing protein</fullName>
    </submittedName>
</protein>
<reference evidence="5 6" key="1">
    <citation type="journal article" date="2019" name="Nat. Med.">
        <title>A library of human gut bacterial isolates paired with longitudinal multiomics data enables mechanistic microbiome research.</title>
        <authorList>
            <person name="Poyet M."/>
            <person name="Groussin M."/>
            <person name="Gibbons S.M."/>
            <person name="Avila-Pacheco J."/>
            <person name="Jiang X."/>
            <person name="Kearney S.M."/>
            <person name="Perrotta A.R."/>
            <person name="Berdy B."/>
            <person name="Zhao S."/>
            <person name="Lieberman T.D."/>
            <person name="Swanson P.K."/>
            <person name="Smith M."/>
            <person name="Roesemann S."/>
            <person name="Alexander J.E."/>
            <person name="Rich S.A."/>
            <person name="Livny J."/>
            <person name="Vlamakis H."/>
            <person name="Clish C."/>
            <person name="Bullock K."/>
            <person name="Deik A."/>
            <person name="Scott J."/>
            <person name="Pierce K.A."/>
            <person name="Xavier R.J."/>
            <person name="Alm E.J."/>
        </authorList>
    </citation>
    <scope>NUCLEOTIDE SEQUENCE [LARGE SCALE GENOMIC DNA]</scope>
    <source>
        <strain evidence="3 5">BIOML-A4</strain>
        <strain evidence="4 6">BIOML-A5</strain>
    </source>
</reference>
<dbReference type="GeneID" id="42456946"/>
<dbReference type="Proteomes" id="UP000433575">
    <property type="component" value="Unassembled WGS sequence"/>
</dbReference>